<dbReference type="EMBL" id="QGMG01000356">
    <property type="protein sequence ID" value="TVY54290.1"/>
    <property type="molecule type" value="Genomic_DNA"/>
</dbReference>
<reference evidence="1 2" key="1">
    <citation type="submission" date="2018-05" db="EMBL/GenBank/DDBJ databases">
        <title>Whole genome sequencing for identification of molecular markers to develop diagnostic detection tools for the regulated plant pathogen Lachnellula willkommii.</title>
        <authorList>
            <person name="Giroux E."/>
            <person name="Bilodeau G."/>
        </authorList>
    </citation>
    <scope>NUCLEOTIDE SEQUENCE [LARGE SCALE GENOMIC DNA]</scope>
    <source>
        <strain evidence="1 2">CBS 625.97</strain>
    </source>
</reference>
<evidence type="ECO:0000313" key="2">
    <source>
        <dbReference type="Proteomes" id="UP000481288"/>
    </source>
</evidence>
<dbReference type="AlphaFoldDB" id="A0A7D8UPG7"/>
<dbReference type="OrthoDB" id="2818246at2759"/>
<accession>A0A7D8UPG7</accession>
<protein>
    <submittedName>
        <fullName evidence="1">Uncharacterized protein</fullName>
    </submittedName>
</protein>
<keyword evidence="2" id="KW-1185">Reference proteome</keyword>
<comment type="caution">
    <text evidence="1">The sequence shown here is derived from an EMBL/GenBank/DDBJ whole genome shotgun (WGS) entry which is preliminary data.</text>
</comment>
<gene>
    <name evidence="1" type="ORF">LCER1_G008202</name>
</gene>
<dbReference type="Proteomes" id="UP000481288">
    <property type="component" value="Unassembled WGS sequence"/>
</dbReference>
<organism evidence="1 2">
    <name type="scientific">Lachnellula cervina</name>
    <dbReference type="NCBI Taxonomy" id="1316786"/>
    <lineage>
        <taxon>Eukaryota</taxon>
        <taxon>Fungi</taxon>
        <taxon>Dikarya</taxon>
        <taxon>Ascomycota</taxon>
        <taxon>Pezizomycotina</taxon>
        <taxon>Leotiomycetes</taxon>
        <taxon>Helotiales</taxon>
        <taxon>Lachnaceae</taxon>
        <taxon>Lachnellula</taxon>
    </lineage>
</organism>
<evidence type="ECO:0000313" key="1">
    <source>
        <dbReference type="EMBL" id="TVY54290.1"/>
    </source>
</evidence>
<sequence>MTGGKLYSIACQLAKEAGWEFGGQIAGHLMGDFPHERILKDKSALYITGGNSEQMRSLNAKGQKRHWILEIHLVDRERQIDSFYEQLLTVS</sequence>
<name>A0A7D8UPG7_9HELO</name>
<proteinExistence type="predicted"/>